<dbReference type="Proteomes" id="UP000027129">
    <property type="component" value="Unassembled WGS sequence"/>
</dbReference>
<reference evidence="2 3" key="1">
    <citation type="submission" date="2014-04" db="EMBL/GenBank/DDBJ databases">
        <title>Draft Genome Sequence of Lactobacillus animalis 381-IL-28.</title>
        <authorList>
            <person name="Sturino J.M."/>
            <person name="Rajendran M."/>
            <person name="Altermann E."/>
        </authorList>
    </citation>
    <scope>NUCLEOTIDE SEQUENCE [LARGE SCALE GENOMIC DNA]</scope>
    <source>
        <strain evidence="2 3">381-IL-28</strain>
    </source>
</reference>
<evidence type="ECO:0000313" key="3">
    <source>
        <dbReference type="Proteomes" id="UP000027129"/>
    </source>
</evidence>
<dbReference type="EMBL" id="JMHU01000014">
    <property type="protein sequence ID" value="KDA45670.1"/>
    <property type="molecule type" value="Genomic_DNA"/>
</dbReference>
<keyword evidence="3" id="KW-1185">Reference proteome</keyword>
<dbReference type="SUPFAM" id="SSF47413">
    <property type="entry name" value="lambda repressor-like DNA-binding domains"/>
    <property type="match status" value="1"/>
</dbReference>
<protein>
    <recommendedName>
        <fullName evidence="1">HTH cro/C1-type domain-containing protein</fullName>
    </recommendedName>
</protein>
<evidence type="ECO:0000313" key="2">
    <source>
        <dbReference type="EMBL" id="KDA45670.1"/>
    </source>
</evidence>
<dbReference type="PANTHER" id="PTHR37301:SF1">
    <property type="entry name" value="DNA-BINDING PROTEIN"/>
    <property type="match status" value="1"/>
</dbReference>
<dbReference type="PANTHER" id="PTHR37301">
    <property type="entry name" value="DNA-BINDING PROTEIN-RELATED"/>
    <property type="match status" value="1"/>
</dbReference>
<feature type="domain" description="HTH cro/C1-type" evidence="1">
    <location>
        <begin position="7"/>
        <end position="66"/>
    </location>
</feature>
<comment type="caution">
    <text evidence="2">The sequence shown here is derived from an EMBL/GenBank/DDBJ whole genome shotgun (WGS) entry which is preliminary data.</text>
</comment>
<accession>A0ABR4RS52</accession>
<organism evidence="2 3">
    <name type="scientific">Ligilactobacillus animalis</name>
    <dbReference type="NCBI Taxonomy" id="1605"/>
    <lineage>
        <taxon>Bacteria</taxon>
        <taxon>Bacillati</taxon>
        <taxon>Bacillota</taxon>
        <taxon>Bacilli</taxon>
        <taxon>Lactobacillales</taxon>
        <taxon>Lactobacillaceae</taxon>
        <taxon>Ligilactobacillus</taxon>
    </lineage>
</organism>
<evidence type="ECO:0000259" key="1">
    <source>
        <dbReference type="Pfam" id="PF13443"/>
    </source>
</evidence>
<name>A0ABR4RS52_9LACO</name>
<dbReference type="RefSeq" id="WP_035448631.1">
    <property type="nucleotide sequence ID" value="NZ_CP195054.1"/>
</dbReference>
<dbReference type="InterPro" id="IPR010982">
    <property type="entry name" value="Lambda_DNA-bd_dom_sf"/>
</dbReference>
<dbReference type="Pfam" id="PF13443">
    <property type="entry name" value="HTH_26"/>
    <property type="match status" value="1"/>
</dbReference>
<gene>
    <name evidence="2" type="ORF">Lani381_1295</name>
</gene>
<dbReference type="Gene3D" id="1.10.260.40">
    <property type="entry name" value="lambda repressor-like DNA-binding domains"/>
    <property type="match status" value="1"/>
</dbReference>
<sequence>MSFDYSKLWSLVRKEGINKTQLRDSIGISNDCLSKLSKNERVSMNTLAKLCKKFNCDIGDIVEYINEED</sequence>
<dbReference type="InterPro" id="IPR001387">
    <property type="entry name" value="Cro/C1-type_HTH"/>
</dbReference>
<proteinExistence type="predicted"/>